<gene>
    <name evidence="2" type="ORF">D3H55_15740</name>
</gene>
<evidence type="ECO:0000313" key="2">
    <source>
        <dbReference type="EMBL" id="RIW31059.1"/>
    </source>
</evidence>
<keyword evidence="1" id="KW-0812">Transmembrane</keyword>
<keyword evidence="1" id="KW-1133">Transmembrane helix</keyword>
<keyword evidence="1" id="KW-0472">Membrane</keyword>
<sequence>MKRKSIIYIIWGTAAILLAWGLYIVFDPPAEESIIFFPLNENAQYQSADTLLTLNDNKVNNLYEVNWKISSVLNQDAYLRQDIGFLFVNGRLKAKMSEWEQNTDRIVEEDIFRGKESSLLQAISFHYAEIHDDEEKYTSAQTMSEDGLYVIDSNFSPLSSFRKPDTDAEEEWKAILEKVTTQQLEYNWEKTMEAFNINGKEYFQMPLAELPRYNSTPPRGFRTEQWKMIVGNLWEGLYKNYFLGIRTKSGTVVDPEDSSMPLILIDPQKGVVLVLLTTKGGEPALLKQTFPVQ</sequence>
<comment type="caution">
    <text evidence="2">The sequence shown here is derived from an EMBL/GenBank/DDBJ whole genome shotgun (WGS) entry which is preliminary data.</text>
</comment>
<dbReference type="Proteomes" id="UP000265801">
    <property type="component" value="Unassembled WGS sequence"/>
</dbReference>
<protein>
    <submittedName>
        <fullName evidence="2">Uncharacterized protein</fullName>
    </submittedName>
</protein>
<organism evidence="2 3">
    <name type="scientific">Bacillus salacetis</name>
    <dbReference type="NCBI Taxonomy" id="2315464"/>
    <lineage>
        <taxon>Bacteria</taxon>
        <taxon>Bacillati</taxon>
        <taxon>Bacillota</taxon>
        <taxon>Bacilli</taxon>
        <taxon>Bacillales</taxon>
        <taxon>Bacillaceae</taxon>
        <taxon>Bacillus</taxon>
    </lineage>
</organism>
<name>A0A3A1QWE7_9BACI</name>
<dbReference type="AlphaFoldDB" id="A0A3A1QWE7"/>
<proteinExistence type="predicted"/>
<reference evidence="2 3" key="1">
    <citation type="submission" date="2018-09" db="EMBL/GenBank/DDBJ databases">
        <title>Bacillus saliacetes sp. nov., isolated from Thai shrimp paste (Ka-pi).</title>
        <authorList>
            <person name="Daroonpunt R."/>
            <person name="Tanasupawat S."/>
            <person name="Yiamsombut S."/>
        </authorList>
    </citation>
    <scope>NUCLEOTIDE SEQUENCE [LARGE SCALE GENOMIC DNA]</scope>
    <source>
        <strain evidence="2 3">SKP7-4</strain>
    </source>
</reference>
<dbReference type="OrthoDB" id="2959394at2"/>
<evidence type="ECO:0000313" key="3">
    <source>
        <dbReference type="Proteomes" id="UP000265801"/>
    </source>
</evidence>
<keyword evidence="3" id="KW-1185">Reference proteome</keyword>
<feature type="transmembrane region" description="Helical" evidence="1">
    <location>
        <begin position="7"/>
        <end position="26"/>
    </location>
</feature>
<dbReference type="EMBL" id="QXIR01000023">
    <property type="protein sequence ID" value="RIW31059.1"/>
    <property type="molecule type" value="Genomic_DNA"/>
</dbReference>
<evidence type="ECO:0000256" key="1">
    <source>
        <dbReference type="SAM" id="Phobius"/>
    </source>
</evidence>
<accession>A0A3A1QWE7</accession>